<proteinExistence type="predicted"/>
<protein>
    <recommendedName>
        <fullName evidence="3">DUF4136 domain-containing protein</fullName>
    </recommendedName>
</protein>
<evidence type="ECO:0008006" key="3">
    <source>
        <dbReference type="Google" id="ProtNLM"/>
    </source>
</evidence>
<dbReference type="Proteomes" id="UP000321121">
    <property type="component" value="Unassembled WGS sequence"/>
</dbReference>
<reference evidence="1 2" key="1">
    <citation type="submission" date="2019-07" db="EMBL/GenBank/DDBJ databases">
        <title>Whole genome shotgun sequence of Halomonas halophila NBRC 102604.</title>
        <authorList>
            <person name="Hosoyama A."/>
            <person name="Uohara A."/>
            <person name="Ohji S."/>
            <person name="Ichikawa N."/>
        </authorList>
    </citation>
    <scope>NUCLEOTIDE SEQUENCE [LARGE SCALE GENOMIC DNA]</scope>
    <source>
        <strain evidence="1 2">NBRC 102604</strain>
    </source>
</reference>
<dbReference type="PROSITE" id="PS51257">
    <property type="entry name" value="PROKAR_LIPOPROTEIN"/>
    <property type="match status" value="1"/>
</dbReference>
<evidence type="ECO:0000313" key="1">
    <source>
        <dbReference type="EMBL" id="GEK73238.1"/>
    </source>
</evidence>
<gene>
    <name evidence="1" type="ORF">HHA04nite_17820</name>
</gene>
<keyword evidence="2" id="KW-1185">Reference proteome</keyword>
<name>A0ABQ0U403_9GAMM</name>
<accession>A0ABQ0U403</accession>
<evidence type="ECO:0000313" key="2">
    <source>
        <dbReference type="Proteomes" id="UP000321121"/>
    </source>
</evidence>
<comment type="caution">
    <text evidence="1">The sequence shown here is derived from an EMBL/GenBank/DDBJ whole genome shotgun (WGS) entry which is preliminary data.</text>
</comment>
<dbReference type="EMBL" id="BJUS01000018">
    <property type="protein sequence ID" value="GEK73238.1"/>
    <property type="molecule type" value="Genomic_DNA"/>
</dbReference>
<sequence length="175" mass="19023">MWRPLGIILLAGLAGCQALPSQLPVAEPPPAEACHWPRGDDVPPITLAGAVAALEDDDFLIRHTETTLGLVSAERSRRTFFHGAPEPDIFLLGASRGAVGHGVLIGGGVGFGLLDDEATEIERVSVAIGERTVRVSRDIRLFDWRGELRRSRTASDDGFCRELREAMRRRSEEAS</sequence>
<dbReference type="RefSeq" id="WP_046078107.1">
    <property type="nucleotide sequence ID" value="NZ_BJUS01000018.1"/>
</dbReference>
<organism evidence="1 2">
    <name type="scientific">Halomonas halophila</name>
    <dbReference type="NCBI Taxonomy" id="29573"/>
    <lineage>
        <taxon>Bacteria</taxon>
        <taxon>Pseudomonadati</taxon>
        <taxon>Pseudomonadota</taxon>
        <taxon>Gammaproteobacteria</taxon>
        <taxon>Oceanospirillales</taxon>
        <taxon>Halomonadaceae</taxon>
        <taxon>Halomonas</taxon>
    </lineage>
</organism>